<evidence type="ECO:0000256" key="3">
    <source>
        <dbReference type="ARBA" id="ARBA00022771"/>
    </source>
</evidence>
<dbReference type="GO" id="GO:0008270">
    <property type="term" value="F:zinc ion binding"/>
    <property type="evidence" value="ECO:0007669"/>
    <property type="project" value="UniProtKB-KW"/>
</dbReference>
<dbReference type="InterPro" id="IPR000967">
    <property type="entry name" value="Znf_NFX1"/>
</dbReference>
<dbReference type="InterPro" id="IPR045055">
    <property type="entry name" value="DNA2/NAM7-like"/>
</dbReference>
<dbReference type="SMART" id="SM00438">
    <property type="entry name" value="ZnF_NFX"/>
    <property type="match status" value="5"/>
</dbReference>
<feature type="region of interest" description="Disordered" evidence="5">
    <location>
        <begin position="305"/>
        <end position="335"/>
    </location>
</feature>
<keyword evidence="8" id="KW-1185">Reference proteome</keyword>
<evidence type="ECO:0000256" key="5">
    <source>
        <dbReference type="SAM" id="MobiDB-lite"/>
    </source>
</evidence>
<dbReference type="Pfam" id="PF13086">
    <property type="entry name" value="AAA_11"/>
    <property type="match status" value="1"/>
</dbReference>
<feature type="compositionally biased region" description="Acidic residues" evidence="5">
    <location>
        <begin position="1244"/>
        <end position="1253"/>
    </location>
</feature>
<evidence type="ECO:0000256" key="1">
    <source>
        <dbReference type="ARBA" id="ARBA00022723"/>
    </source>
</evidence>
<dbReference type="Pfam" id="PF13087">
    <property type="entry name" value="AAA_12"/>
    <property type="match status" value="2"/>
</dbReference>
<proteinExistence type="predicted"/>
<dbReference type="RefSeq" id="XP_016610821.1">
    <property type="nucleotide sequence ID" value="XM_016757114.1"/>
</dbReference>
<keyword evidence="3" id="KW-0863">Zinc-finger</keyword>
<dbReference type="OMA" id="APCQEPC"/>
<feature type="region of interest" description="Disordered" evidence="5">
    <location>
        <begin position="1237"/>
        <end position="1273"/>
    </location>
</feature>
<dbReference type="OrthoDB" id="2423195at2759"/>
<accession>A0A0L0HNW2</accession>
<evidence type="ECO:0000259" key="6">
    <source>
        <dbReference type="SMART" id="SM00438"/>
    </source>
</evidence>
<dbReference type="GO" id="GO:0031048">
    <property type="term" value="P:regulatory ncRNA-mediated heterochromatin formation"/>
    <property type="evidence" value="ECO:0007669"/>
    <property type="project" value="TreeGrafter"/>
</dbReference>
<dbReference type="CDD" id="cd06008">
    <property type="entry name" value="NF-X1-zinc-finger"/>
    <property type="match status" value="2"/>
</dbReference>
<dbReference type="Gene3D" id="3.40.50.300">
    <property type="entry name" value="P-loop containing nucleotide triphosphate hydrolases"/>
    <property type="match status" value="3"/>
</dbReference>
<keyword evidence="1" id="KW-0479">Metal-binding</keyword>
<name>A0A0L0HNW2_SPIPD</name>
<dbReference type="InParanoid" id="A0A0L0HNW2"/>
<evidence type="ECO:0000313" key="7">
    <source>
        <dbReference type="EMBL" id="KND02782.1"/>
    </source>
</evidence>
<dbReference type="Proteomes" id="UP000053201">
    <property type="component" value="Unassembled WGS sequence"/>
</dbReference>
<sequence length="2124" mass="238444">MMNSQRKLKYKSEHGRDRTPKLKEDWRSKPTSSQGGPSHGGQNTLHSKERSTPPKNASQEALHQFRCFVRKGEFLHQHDMRRFVVSALQSGQPEEVLLILSDDAGNGVKLLKDLVSRPMTVDAGIRSLPVSFQRVILPLLGLVISFPDIYHKALRSIYTCLFQDERGNFIYRILQCLHDLMQRGSMADHYLDIGRIQERDIPTTYIPAHWTEAILVVIRVFNKSLCVDTDAQVNARYRDWYGKLKDLWNGWQQKSPSSDEYHQAKSEIKKLLKNIGNILLEPEENLATAEQGTSDWLHRQAGMGSRGTLASAGDQRSSGPGPGDLRPEGPRHDNDFSDFRKICILPTSGEIFAEDSPYLPKPGVEHHLPEGVDRYLDIQFRLLREDVLASVRAGISYFVQNGNEVLKRLGSNGTFYRVDGKNSVDLVVFRRATIESLAPNIRRGLLLKVSFDQPAHAKSDRLYWTKGPGKKHVQKGSLIVLWLGAKQDINKNKPIAQRKIFFAVVAERNDEDLEVKPQKEPKKRPQIGLQLLDFSQLINVVSDHVGRQEAQDENLLLQVRGHFFNAGEAVLKALQSLSSSTMPFVETIVLGNLEPKHPRYLNIGTCYDLRCLLKAGTDNVTGLQSVNVADFDSLRHTLHRYQRYLDLDATQSEALAAALSQEISLIQGPPGCGKTHVGIHIIKALLANIGKSRTIPSAGRSPQAEALHLQAAMQRAAGVTPTLGADAYFANLPILCICYTNHALDQFLEGLMNAGVPADDIIRVGGRSRSVKLEQRNLGNLMYGARTAQEIKRSKNIEVEAGDLSRQIDQFVERQGLPPHKWRLENLVTLLELYSPEQLENLRRGSMLVDEDGFRRFLGTEGEHTDALQIWVRGLDLEHRSYEVARSQSHEINSGQFDTQNAFSSLSIEDDGDERILYPNLVPVVKHGDEGAAIALPPEQTRDLEDLRYDSDVWKMSRAERMTLFNYWKEEYMTVRIGEFKRDCEKYSELVEEYNDLSSATQGRILRDAKVVGITTSGAASKMKLLRNLAPSIVMCEEAGEVFESHIIASLSQGTQHLIMIGDHQQLRPKVEQFALSVDARSGYNLDMSLFERLVRLSNNRPKGAQRNVPMVSLATQRRMRPEIADLLRKTKYYPVLEDGDNVFNYPAVKGMRQNLWFFDHDYLEEGGKEGESRSKANEREASMVVALVGHLIKQGYARGQIAVLTPYAGQAQKLREKCKEQRVALYVDDRTLGDIHKMWNGDPESEDDDSAVDGDTARETAPPSVEPSTHKKQIVEESRRASLVKNLRIEDRVRLSTVDNFQGEEAEIVIISTVRCNRAYRTGFLKIDNRVNVMMSRAKHGMFVFGSADTIRRGCRGALFTQMLNLFDENNRLGPYLPLKCERHESKVLSAHTVEELRQLAPDGGCDEPCGFKLECGHMCPRSCHPDDENHKAFPCKEQCMRLLECGHPCQSLCCNACGPCKERLDIVLSCGHSLRIKCHQARDPPPCPKKVQRTMPVCGHQEELRCHVAARLDARSESLRTETCDVLSESDSIFMCSKHCGKVLDCGHTCKSACGKCLFVQRKSGGHQGACTEVCGRKLLCGHECRGVCHGAKECPPCRQPCGFRCQHSKCPNDCSTPCSTCSMQCPWSCIHKGRCLLPCGSPCCRLPCDERCDKILSCGCQCPSVCGEPCPKPSQACPKCASPQSKTSVVDMIMFTRLEDYDLDEGPLLALNCGHCFTTESLDGIVELQKYYRRSDDGAWQDILPLPSACQAIPSCPHCRSPISGIRRYARLLNHAFADQTTRKFNLSIETQVRMRLQDRETVGKRIEELRKKLDVDNVSVSTLQDLHRNGKTVRRVNKDVKRLIHQASKDHPAKLTWEKSSAALMRIISSSTRAAKCEQAKKQLRLHEAYKFIPAVDGAIKAHIGFLAWGQVVIKSAALEVMAITKSQSRNQRDKADTVKIMLRKSFGALEQSIKEVRSQFEAVDELCNVSKSRRSAGDALKEFLMTLYVYLDEISWLRRSCSGLLDEIKEALRTQQQEILAELKEIASKRIRALTSAKEDSLNTQQRAAELDATHKLLVNAEKLCRETFIETVSLKEKQDIFNAMGSDVGTGVGSYGGHWFTCPNGHVYTIGVYNLISV</sequence>
<dbReference type="Pfam" id="PF26601">
    <property type="entry name" value="zf-CHCC_ins"/>
    <property type="match status" value="1"/>
</dbReference>
<dbReference type="PANTHER" id="PTHR10887">
    <property type="entry name" value="DNA2/NAM7 HELICASE FAMILY"/>
    <property type="match status" value="1"/>
</dbReference>
<keyword evidence="4" id="KW-0862">Zinc</keyword>
<dbReference type="GO" id="GO:0031380">
    <property type="term" value="C:nuclear RNA-directed RNA polymerase complex"/>
    <property type="evidence" value="ECO:0007669"/>
    <property type="project" value="TreeGrafter"/>
</dbReference>
<keyword evidence="2" id="KW-0677">Repeat</keyword>
<feature type="domain" description="NF-X1-type" evidence="6">
    <location>
        <begin position="1548"/>
        <end position="1575"/>
    </location>
</feature>
<feature type="domain" description="NF-X1-type" evidence="6">
    <location>
        <begin position="1472"/>
        <end position="1491"/>
    </location>
</feature>
<dbReference type="InterPro" id="IPR047187">
    <property type="entry name" value="SF1_C_Upf1"/>
</dbReference>
<dbReference type="InterPro" id="IPR041679">
    <property type="entry name" value="DNA2/NAM7-like_C"/>
</dbReference>
<dbReference type="InterPro" id="IPR027417">
    <property type="entry name" value="P-loop_NTPase"/>
</dbReference>
<dbReference type="STRING" id="645134.A0A0L0HNW2"/>
<dbReference type="VEuPathDB" id="FungiDB:SPPG_08964"/>
<gene>
    <name evidence="7" type="ORF">SPPG_08964</name>
</gene>
<dbReference type="GeneID" id="27692089"/>
<dbReference type="PANTHER" id="PTHR10887:SF445">
    <property type="entry name" value="NFX1-TYPE ZINC FINGER-CONTAINING PROTEIN 1"/>
    <property type="match status" value="1"/>
</dbReference>
<feature type="domain" description="NF-X1-type" evidence="6">
    <location>
        <begin position="1583"/>
        <end position="1602"/>
    </location>
</feature>
<feature type="domain" description="NF-X1-type" evidence="6">
    <location>
        <begin position="1447"/>
        <end position="1464"/>
    </location>
</feature>
<feature type="compositionally biased region" description="Basic and acidic residues" evidence="5">
    <location>
        <begin position="325"/>
        <end position="335"/>
    </location>
</feature>
<dbReference type="eggNOG" id="KOG1807">
    <property type="taxonomic scope" value="Eukaryota"/>
</dbReference>
<evidence type="ECO:0000256" key="2">
    <source>
        <dbReference type="ARBA" id="ARBA00022737"/>
    </source>
</evidence>
<evidence type="ECO:0000313" key="8">
    <source>
        <dbReference type="Proteomes" id="UP000053201"/>
    </source>
</evidence>
<dbReference type="CDD" id="cd18808">
    <property type="entry name" value="SF1_C_Upf1"/>
    <property type="match status" value="1"/>
</dbReference>
<feature type="domain" description="NF-X1-type" evidence="6">
    <location>
        <begin position="1417"/>
        <end position="1439"/>
    </location>
</feature>
<feature type="compositionally biased region" description="Basic and acidic residues" evidence="5">
    <location>
        <begin position="10"/>
        <end position="28"/>
    </location>
</feature>
<feature type="region of interest" description="Disordered" evidence="5">
    <location>
        <begin position="1"/>
        <end position="57"/>
    </location>
</feature>
<evidence type="ECO:0000256" key="4">
    <source>
        <dbReference type="ARBA" id="ARBA00022833"/>
    </source>
</evidence>
<dbReference type="EMBL" id="KQ257452">
    <property type="protein sequence ID" value="KND02782.1"/>
    <property type="molecule type" value="Genomic_DNA"/>
</dbReference>
<dbReference type="GO" id="GO:0004386">
    <property type="term" value="F:helicase activity"/>
    <property type="evidence" value="ECO:0007669"/>
    <property type="project" value="InterPro"/>
</dbReference>
<dbReference type="InterPro" id="IPR041677">
    <property type="entry name" value="DNA2/NAM7_AAA_11"/>
</dbReference>
<protein>
    <recommendedName>
        <fullName evidence="6">NF-X1-type domain-containing protein</fullName>
    </recommendedName>
</protein>
<reference evidence="7 8" key="1">
    <citation type="submission" date="2009-08" db="EMBL/GenBank/DDBJ databases">
        <title>The Genome Sequence of Spizellomyces punctatus strain DAOM BR117.</title>
        <authorList>
            <consortium name="The Broad Institute Genome Sequencing Platform"/>
            <person name="Russ C."/>
            <person name="Cuomo C."/>
            <person name="Shea T."/>
            <person name="Young S.K."/>
            <person name="Zeng Q."/>
            <person name="Koehrsen M."/>
            <person name="Haas B."/>
            <person name="Borodovsky M."/>
            <person name="Guigo R."/>
            <person name="Alvarado L."/>
            <person name="Berlin A."/>
            <person name="Bochicchio J."/>
            <person name="Borenstein D."/>
            <person name="Chapman S."/>
            <person name="Chen Z."/>
            <person name="Engels R."/>
            <person name="Freedman E."/>
            <person name="Gellesch M."/>
            <person name="Goldberg J."/>
            <person name="Griggs A."/>
            <person name="Gujja S."/>
            <person name="Heiman D."/>
            <person name="Hepburn T."/>
            <person name="Howarth C."/>
            <person name="Jen D."/>
            <person name="Larson L."/>
            <person name="Lewis B."/>
            <person name="Mehta T."/>
            <person name="Park D."/>
            <person name="Pearson M."/>
            <person name="Roberts A."/>
            <person name="Saif S."/>
            <person name="Shenoy N."/>
            <person name="Sisk P."/>
            <person name="Stolte C."/>
            <person name="Sykes S."/>
            <person name="Thomson T."/>
            <person name="Walk T."/>
            <person name="White J."/>
            <person name="Yandava C."/>
            <person name="Burger G."/>
            <person name="Gray M.W."/>
            <person name="Holland P.W.H."/>
            <person name="King N."/>
            <person name="Lang F.B.F."/>
            <person name="Roger A.J."/>
            <person name="Ruiz-Trillo I."/>
            <person name="Lander E."/>
            <person name="Nusbaum C."/>
        </authorList>
    </citation>
    <scope>NUCLEOTIDE SEQUENCE [LARGE SCALE GENOMIC DNA]</scope>
    <source>
        <strain evidence="7 8">DAOM BR117</strain>
    </source>
</reference>
<dbReference type="SUPFAM" id="SSF52540">
    <property type="entry name" value="P-loop containing nucleoside triphosphate hydrolases"/>
    <property type="match status" value="1"/>
</dbReference>
<organism evidence="7 8">
    <name type="scientific">Spizellomyces punctatus (strain DAOM BR117)</name>
    <dbReference type="NCBI Taxonomy" id="645134"/>
    <lineage>
        <taxon>Eukaryota</taxon>
        <taxon>Fungi</taxon>
        <taxon>Fungi incertae sedis</taxon>
        <taxon>Chytridiomycota</taxon>
        <taxon>Chytridiomycota incertae sedis</taxon>
        <taxon>Chytridiomycetes</taxon>
        <taxon>Spizellomycetales</taxon>
        <taxon>Spizellomycetaceae</taxon>
        <taxon>Spizellomyces</taxon>
    </lineage>
</organism>
<dbReference type="InterPro" id="IPR058255">
    <property type="entry name" value="zf-CHCC_ins"/>
</dbReference>
<feature type="compositionally biased region" description="Polar residues" evidence="5">
    <location>
        <begin position="29"/>
        <end position="45"/>
    </location>
</feature>